<dbReference type="SUPFAM" id="SSF160544">
    <property type="entry name" value="EscU C-terminal domain-like"/>
    <property type="match status" value="1"/>
</dbReference>
<keyword evidence="16" id="KW-1185">Reference proteome</keyword>
<comment type="subcellular location">
    <subcellularLocation>
        <location evidence="1">Cell membrane</location>
        <topology evidence="1">Multi-pass membrane protein</topology>
    </subcellularLocation>
</comment>
<gene>
    <name evidence="13 15" type="primary">flhB</name>
    <name evidence="15" type="ORF">ABI_25770</name>
</gene>
<evidence type="ECO:0000256" key="5">
    <source>
        <dbReference type="ARBA" id="ARBA00022475"/>
    </source>
</evidence>
<keyword evidence="6 13" id="KW-0812">Transmembrane</keyword>
<dbReference type="InterPro" id="IPR006135">
    <property type="entry name" value="T3SS_substrate_exporter"/>
</dbReference>
<evidence type="ECO:0000256" key="12">
    <source>
        <dbReference type="ARBA" id="ARBA00025078"/>
    </source>
</evidence>
<keyword evidence="10 13" id="KW-0472">Membrane</keyword>
<protein>
    <recommendedName>
        <fullName evidence="3 13">Flagellar biosynthetic protein FlhB</fullName>
    </recommendedName>
</protein>
<dbReference type="eggNOG" id="COG1377">
    <property type="taxonomic scope" value="Bacteria"/>
</dbReference>
<dbReference type="InterPro" id="IPR006136">
    <property type="entry name" value="FlhB"/>
</dbReference>
<sequence length="358" mass="39602">MAEEPDSEDKTEEASAKKLSQAREKGDVAKSADLPQALSLIGACAVIALYGPSLSSDLVDDLIPFLAHPQQLLGSLEGDGGVTIMREMVFAFLPIVIIVMGVTLLLGIGGHVMQTGLMFTTEKLKPSLTKLNPMSGFKRLFGFDALIQFAKTVVKLIITGAIVWQVLKGKLYEIMALAKASPLLILPYAMDVFVALAIAVCIFLFIEGAADYMWQRFRFMQRMKMSKQEQKEEYKQMEGDPHIKAKLRQIRMEKSRRRMMSNVKDATVVITNPTHYAVALQFEMGQMQAPLCVAKGVDTLALKIREEAGKHNVPIVEDVPLARALYAAIDVDETIPEEHFAAVAQVISFVLAKKRRGF</sequence>
<feature type="transmembrane region" description="Helical" evidence="13">
    <location>
        <begin position="140"/>
        <end position="167"/>
    </location>
</feature>
<dbReference type="PANTHER" id="PTHR30531:SF12">
    <property type="entry name" value="FLAGELLAR BIOSYNTHETIC PROTEIN FLHB"/>
    <property type="match status" value="1"/>
</dbReference>
<proteinExistence type="inferred from homology"/>
<dbReference type="GO" id="GO:0009306">
    <property type="term" value="P:protein secretion"/>
    <property type="evidence" value="ECO:0007669"/>
    <property type="project" value="InterPro"/>
</dbReference>
<dbReference type="HOGENOM" id="CLU_041013_1_2_5"/>
<evidence type="ECO:0000256" key="11">
    <source>
        <dbReference type="ARBA" id="ARBA00023225"/>
    </source>
</evidence>
<evidence type="ECO:0000256" key="4">
    <source>
        <dbReference type="ARBA" id="ARBA00022448"/>
    </source>
</evidence>
<dbReference type="Pfam" id="PF01312">
    <property type="entry name" value="Bac_export_2"/>
    <property type="match status" value="1"/>
</dbReference>
<evidence type="ECO:0000256" key="13">
    <source>
        <dbReference type="RuleBase" id="RU364091"/>
    </source>
</evidence>
<keyword evidence="15" id="KW-0282">Flagellum</keyword>
<dbReference type="Gene3D" id="3.40.1690.10">
    <property type="entry name" value="secretion proteins EscU"/>
    <property type="match status" value="1"/>
</dbReference>
<dbReference type="Proteomes" id="UP000006512">
    <property type="component" value="Unassembled WGS sequence"/>
</dbReference>
<keyword evidence="4 13" id="KW-0813">Transport</keyword>
<evidence type="ECO:0000256" key="8">
    <source>
        <dbReference type="ARBA" id="ARBA00022927"/>
    </source>
</evidence>
<dbReference type="NCBIfam" id="TIGR00328">
    <property type="entry name" value="flhB"/>
    <property type="match status" value="1"/>
</dbReference>
<feature type="region of interest" description="Disordered" evidence="14">
    <location>
        <begin position="1"/>
        <end position="24"/>
    </location>
</feature>
<dbReference type="GO" id="GO:0005886">
    <property type="term" value="C:plasma membrane"/>
    <property type="evidence" value="ECO:0007669"/>
    <property type="project" value="UniProtKB-SubCell"/>
</dbReference>
<evidence type="ECO:0000256" key="2">
    <source>
        <dbReference type="ARBA" id="ARBA00010690"/>
    </source>
</evidence>
<dbReference type="PRINTS" id="PR00950">
    <property type="entry name" value="TYPE3IMSPROT"/>
</dbReference>
<feature type="transmembrane region" description="Helical" evidence="13">
    <location>
        <begin position="89"/>
        <end position="119"/>
    </location>
</feature>
<evidence type="ECO:0000256" key="9">
    <source>
        <dbReference type="ARBA" id="ARBA00022989"/>
    </source>
</evidence>
<dbReference type="InterPro" id="IPR029025">
    <property type="entry name" value="T3SS_substrate_exporter_C"/>
</dbReference>
<comment type="similarity">
    <text evidence="2 13">Belongs to the type III secretion exporter family.</text>
</comment>
<keyword evidence="15" id="KW-0969">Cilium</keyword>
<evidence type="ECO:0000256" key="1">
    <source>
        <dbReference type="ARBA" id="ARBA00004651"/>
    </source>
</evidence>
<dbReference type="Gene3D" id="6.10.250.2080">
    <property type="match status" value="1"/>
</dbReference>
<feature type="compositionally biased region" description="Basic and acidic residues" evidence="14">
    <location>
        <begin position="12"/>
        <end position="24"/>
    </location>
</feature>
<comment type="function">
    <text evidence="12 13">Required for formation of the rod structure in the basal body of the flagellar apparatus. Together with FliI and FliH, may constitute the export apparatus of flagellin.</text>
</comment>
<evidence type="ECO:0000313" key="16">
    <source>
        <dbReference type="Proteomes" id="UP000006512"/>
    </source>
</evidence>
<feature type="compositionally biased region" description="Acidic residues" evidence="14">
    <location>
        <begin position="1"/>
        <end position="11"/>
    </location>
</feature>
<keyword evidence="11 13" id="KW-1006">Bacterial flagellum protein export</keyword>
<organism evidence="15 16">
    <name type="scientific">Asticcacaulis biprosthecium C19</name>
    <dbReference type="NCBI Taxonomy" id="715226"/>
    <lineage>
        <taxon>Bacteria</taxon>
        <taxon>Pseudomonadati</taxon>
        <taxon>Pseudomonadota</taxon>
        <taxon>Alphaproteobacteria</taxon>
        <taxon>Caulobacterales</taxon>
        <taxon>Caulobacteraceae</taxon>
        <taxon>Asticcacaulis</taxon>
    </lineage>
</organism>
<evidence type="ECO:0000256" key="6">
    <source>
        <dbReference type="ARBA" id="ARBA00022692"/>
    </source>
</evidence>
<evidence type="ECO:0000256" key="7">
    <source>
        <dbReference type="ARBA" id="ARBA00022795"/>
    </source>
</evidence>
<feature type="transmembrane region" description="Helical" evidence="13">
    <location>
        <begin position="192"/>
        <end position="214"/>
    </location>
</feature>
<accession>F4QPA5</accession>
<dbReference type="STRING" id="715226.ABI_25770"/>
<evidence type="ECO:0000313" key="15">
    <source>
        <dbReference type="EMBL" id="EGF91163.1"/>
    </source>
</evidence>
<dbReference type="PANTHER" id="PTHR30531">
    <property type="entry name" value="FLAGELLAR BIOSYNTHETIC PROTEIN FLHB"/>
    <property type="match status" value="1"/>
</dbReference>
<name>F4QPA5_9CAUL</name>
<dbReference type="AlphaFoldDB" id="F4QPA5"/>
<comment type="caution">
    <text evidence="13">Lacks conserved residue(s) required for the propagation of feature annotation.</text>
</comment>
<dbReference type="RefSeq" id="WP_006273355.1">
    <property type="nucleotide sequence ID" value="NZ_GL883078.1"/>
</dbReference>
<keyword evidence="8 13" id="KW-0653">Protein transport</keyword>
<keyword evidence="5 13" id="KW-1003">Cell membrane</keyword>
<keyword evidence="7 13" id="KW-1005">Bacterial flagellum biogenesis</keyword>
<evidence type="ECO:0000256" key="14">
    <source>
        <dbReference type="SAM" id="MobiDB-lite"/>
    </source>
</evidence>
<reference evidence="16" key="1">
    <citation type="submission" date="2011-03" db="EMBL/GenBank/DDBJ databases">
        <title>Draft genome sequence of Brevundimonas diminuta.</title>
        <authorList>
            <person name="Brown P.J.B."/>
            <person name="Buechlein A."/>
            <person name="Hemmerich C."/>
            <person name="Brun Y.V."/>
        </authorList>
    </citation>
    <scope>NUCLEOTIDE SEQUENCE [LARGE SCALE GENOMIC DNA]</scope>
    <source>
        <strain evidence="16">C19</strain>
    </source>
</reference>
<dbReference type="EMBL" id="GL883078">
    <property type="protein sequence ID" value="EGF91163.1"/>
    <property type="molecule type" value="Genomic_DNA"/>
</dbReference>
<evidence type="ECO:0000256" key="3">
    <source>
        <dbReference type="ARBA" id="ARBA00021622"/>
    </source>
</evidence>
<dbReference type="OrthoDB" id="9807950at2"/>
<evidence type="ECO:0000256" key="10">
    <source>
        <dbReference type="ARBA" id="ARBA00023136"/>
    </source>
</evidence>
<keyword evidence="15" id="KW-0966">Cell projection</keyword>
<keyword evidence="9 13" id="KW-1133">Transmembrane helix</keyword>
<dbReference type="GO" id="GO:0044780">
    <property type="term" value="P:bacterial-type flagellum assembly"/>
    <property type="evidence" value="ECO:0007669"/>
    <property type="project" value="InterPro"/>
</dbReference>